<protein>
    <submittedName>
        <fullName evidence="5">Aldo keto reductase family protein</fullName>
    </submittedName>
</protein>
<dbReference type="Gene3D" id="3.20.20.100">
    <property type="entry name" value="NADP-dependent oxidoreductase domain"/>
    <property type="match status" value="1"/>
</dbReference>
<evidence type="ECO:0000313" key="6">
    <source>
        <dbReference type="Proteomes" id="UP000039865"/>
    </source>
</evidence>
<accession>A0A078AE02</accession>
<dbReference type="GO" id="GO:0016491">
    <property type="term" value="F:oxidoreductase activity"/>
    <property type="evidence" value="ECO:0007669"/>
    <property type="project" value="UniProtKB-KW"/>
</dbReference>
<dbReference type="InterPro" id="IPR005399">
    <property type="entry name" value="K_chnl_volt-dep_bsu_KCNAB-rel"/>
</dbReference>
<dbReference type="PANTHER" id="PTHR43150">
    <property type="entry name" value="HYPERKINETIC, ISOFORM M"/>
    <property type="match status" value="1"/>
</dbReference>
<evidence type="ECO:0000256" key="3">
    <source>
        <dbReference type="ARBA" id="ARBA00023002"/>
    </source>
</evidence>
<dbReference type="InParanoid" id="A0A078AE02"/>
<feature type="domain" description="NADP-dependent oxidoreductase" evidence="4">
    <location>
        <begin position="24"/>
        <end position="317"/>
    </location>
</feature>
<dbReference type="EMBL" id="CCKQ01008615">
    <property type="protein sequence ID" value="CDW80076.1"/>
    <property type="molecule type" value="Genomic_DNA"/>
</dbReference>
<dbReference type="OrthoDB" id="2310150at2759"/>
<dbReference type="Pfam" id="PF00248">
    <property type="entry name" value="Aldo_ket_red"/>
    <property type="match status" value="1"/>
</dbReference>
<dbReference type="PANTHER" id="PTHR43150:SF2">
    <property type="entry name" value="HYPERKINETIC, ISOFORM M"/>
    <property type="match status" value="1"/>
</dbReference>
<organism evidence="5 6">
    <name type="scientific">Stylonychia lemnae</name>
    <name type="common">Ciliate</name>
    <dbReference type="NCBI Taxonomy" id="5949"/>
    <lineage>
        <taxon>Eukaryota</taxon>
        <taxon>Sar</taxon>
        <taxon>Alveolata</taxon>
        <taxon>Ciliophora</taxon>
        <taxon>Intramacronucleata</taxon>
        <taxon>Spirotrichea</taxon>
        <taxon>Stichotrichia</taxon>
        <taxon>Sporadotrichida</taxon>
        <taxon>Oxytrichidae</taxon>
        <taxon>Stylonychinae</taxon>
        <taxon>Stylonychia</taxon>
    </lineage>
</organism>
<gene>
    <name evidence="5" type="primary">Contig17389.g18498</name>
    <name evidence="5" type="ORF">STYLEM_9072</name>
</gene>
<dbReference type="Proteomes" id="UP000039865">
    <property type="component" value="Unassembled WGS sequence"/>
</dbReference>
<keyword evidence="6" id="KW-1185">Reference proteome</keyword>
<evidence type="ECO:0000313" key="5">
    <source>
        <dbReference type="EMBL" id="CDW80076.1"/>
    </source>
</evidence>
<sequence>MEVNKATKMVYRYLGNSGLKVSALSFGNWLNSDAEENYEVTRDSIKRCLELGINFYDTAEIYNRGSAESLMGRAFKELNVRREDIVVSTKLWRVGDGVNDMFLSRKHLVEGMNNSLKRLQLDYVDVVFCHRPDYDTPLEETCRAMSYLIDSGKSFYWGTSMWTADRITKAVEICERLNLHKPITEQPSYSMVRRDLVEKEYRRLFSEYKYGTTIWSPLAGGILTGKYNEGIIPEGSRYDKHKDFLKDTWNAHFSEDKKEKTIKMLQGLAEIAKELGYTQSQLSLAWCLANQDISTVILGFTRLEQVDENIKALELYEKWTDELENKVNEVLGNNPEADMDWRKWAPQAGRRTQALIHH</sequence>
<keyword evidence="3" id="KW-0560">Oxidoreductase</keyword>
<dbReference type="InterPro" id="IPR036812">
    <property type="entry name" value="NAD(P)_OxRdtase_dom_sf"/>
</dbReference>
<evidence type="ECO:0000259" key="4">
    <source>
        <dbReference type="Pfam" id="PF00248"/>
    </source>
</evidence>
<name>A0A078AE02_STYLE</name>
<dbReference type="OMA" id="FEWEYES"/>
<evidence type="ECO:0000256" key="1">
    <source>
        <dbReference type="ARBA" id="ARBA00006515"/>
    </source>
</evidence>
<evidence type="ECO:0000256" key="2">
    <source>
        <dbReference type="ARBA" id="ARBA00022857"/>
    </source>
</evidence>
<dbReference type="FunCoup" id="A0A078AE02">
    <property type="interactions" value="19"/>
</dbReference>
<reference evidence="5 6" key="1">
    <citation type="submission" date="2014-06" db="EMBL/GenBank/DDBJ databases">
        <authorList>
            <person name="Swart Estienne"/>
        </authorList>
    </citation>
    <scope>NUCLEOTIDE SEQUENCE [LARGE SCALE GENOMIC DNA]</scope>
    <source>
        <strain evidence="5 6">130c</strain>
    </source>
</reference>
<comment type="similarity">
    <text evidence="1">Belongs to the shaker potassium channel beta subunit family.</text>
</comment>
<keyword evidence="2" id="KW-0521">NADP</keyword>
<dbReference type="AlphaFoldDB" id="A0A078AE02"/>
<dbReference type="InterPro" id="IPR023210">
    <property type="entry name" value="NADP_OxRdtase_dom"/>
</dbReference>
<proteinExistence type="inferred from homology"/>
<dbReference type="PRINTS" id="PR01577">
    <property type="entry name" value="KCNABCHANNEL"/>
</dbReference>
<dbReference type="SUPFAM" id="SSF51430">
    <property type="entry name" value="NAD(P)-linked oxidoreductase"/>
    <property type="match status" value="1"/>
</dbReference>